<dbReference type="SUPFAM" id="SSF52402">
    <property type="entry name" value="Adenine nucleotide alpha hydrolases-like"/>
    <property type="match status" value="1"/>
</dbReference>
<keyword evidence="4" id="KW-0479">Metal-binding</keyword>
<dbReference type="InterPro" id="IPR002500">
    <property type="entry name" value="PAPS_reduct_dom"/>
</dbReference>
<dbReference type="GO" id="GO:0043866">
    <property type="term" value="F:adenylyl-sulfate reductase (thioredoxin) activity"/>
    <property type="evidence" value="ECO:0007669"/>
    <property type="project" value="UniProtKB-EC"/>
</dbReference>
<comment type="cofactor">
    <cofactor evidence="4">
        <name>[4Fe-4S] cluster</name>
        <dbReference type="ChEBI" id="CHEBI:49883"/>
    </cofactor>
    <text evidence="4">Binds 1 [4Fe-4S] cluster per subunit.</text>
</comment>
<gene>
    <name evidence="4" type="primary">cysH</name>
    <name evidence="5" type="ORF">A0U89_01180</name>
</gene>
<dbReference type="EC" id="1.8.4.10" evidence="4"/>
<reference evidence="5 6" key="1">
    <citation type="journal article" date="2016" name="Microb. Cell Fact.">
        <title>Dissection of exopolysaccharide biosynthesis in Kozakia baliensis.</title>
        <authorList>
            <person name="Brandt J.U."/>
            <person name="Jakob F."/>
            <person name="Behr J."/>
            <person name="Geissler A.J."/>
            <person name="Vogel R.F."/>
        </authorList>
    </citation>
    <scope>NUCLEOTIDE SEQUENCE [LARGE SCALE GENOMIC DNA]</scope>
    <source>
        <strain evidence="5 6">DSM 14400</strain>
    </source>
</reference>
<protein>
    <recommendedName>
        <fullName evidence="4">Adenosine 5'-phosphosulfate reductase</fullName>
        <shortName evidence="4">APS reductase</shortName>
        <ecNumber evidence="4">1.8.4.10</ecNumber>
    </recommendedName>
    <alternativeName>
        <fullName evidence="4">5'-adenylylsulfate reductase</fullName>
    </alternativeName>
    <alternativeName>
        <fullName evidence="4">Thioredoxin-dependent 5'-adenylylsulfate reductase</fullName>
    </alternativeName>
</protein>
<dbReference type="Proteomes" id="UP000179145">
    <property type="component" value="Chromosome"/>
</dbReference>
<dbReference type="EMBL" id="CP014674">
    <property type="protein sequence ID" value="AOX15971.1"/>
    <property type="molecule type" value="Genomic_DNA"/>
</dbReference>
<dbReference type="NCBIfam" id="NF002537">
    <property type="entry name" value="PRK02090.1"/>
    <property type="match status" value="1"/>
</dbReference>
<dbReference type="PANTHER" id="PTHR46509:SF1">
    <property type="entry name" value="PHOSPHOADENOSINE PHOSPHOSULFATE REDUCTASE"/>
    <property type="match status" value="1"/>
</dbReference>
<comment type="similarity">
    <text evidence="1 4">Belongs to the PAPS reductase family. CysH subfamily.</text>
</comment>
<evidence type="ECO:0000313" key="6">
    <source>
        <dbReference type="Proteomes" id="UP000179145"/>
    </source>
</evidence>
<dbReference type="GO" id="GO:0046872">
    <property type="term" value="F:metal ion binding"/>
    <property type="evidence" value="ECO:0007669"/>
    <property type="project" value="UniProtKB-KW"/>
</dbReference>
<dbReference type="InterPro" id="IPR004511">
    <property type="entry name" value="PAPS/APS_Rdtase"/>
</dbReference>
<keyword evidence="4" id="KW-0408">Iron</keyword>
<feature type="binding site" evidence="4">
    <location>
        <position position="113"/>
    </location>
    <ligand>
        <name>[4Fe-4S] cluster</name>
        <dbReference type="ChEBI" id="CHEBI:49883"/>
    </ligand>
</feature>
<dbReference type="GO" id="GO:0070814">
    <property type="term" value="P:hydrogen sulfide biosynthetic process"/>
    <property type="evidence" value="ECO:0007669"/>
    <property type="project" value="UniProtKB-UniRule"/>
</dbReference>
<dbReference type="HAMAP" id="MF_00063">
    <property type="entry name" value="CysH"/>
    <property type="match status" value="1"/>
</dbReference>
<dbReference type="Gene3D" id="3.40.50.620">
    <property type="entry name" value="HUPs"/>
    <property type="match status" value="1"/>
</dbReference>
<keyword evidence="4" id="KW-0411">Iron-sulfur</keyword>
<accession>A0A1D8UQS1</accession>
<sequence length="226" mass="24701">MALTVAELQTLQQTPEAELIPTALRLLRGRLAIVSSFGAESALLLAMIAENDPSMPVLFLDTKRHFPETLAYRDTLTKFLGLKNVRNISPTPEALQNRDPQDQLADFDPDACCALRKVEPLDIVLPEFDATITGRKRSQAATRAALKAVEPQPDGSVKLNPLAAWTPQEIDAEMTRRNLPRHPLTALGYTSIGCAPCTRPVKEGEDSRAGRWAGQAKTECGIHQPA</sequence>
<feature type="active site" description="Nucleophile; cysteine thiosulfonate intermediate" evidence="4">
    <location>
        <position position="220"/>
    </location>
</feature>
<dbReference type="AlphaFoldDB" id="A0A1D8UQS1"/>
<dbReference type="GO" id="GO:0005737">
    <property type="term" value="C:cytoplasm"/>
    <property type="evidence" value="ECO:0007669"/>
    <property type="project" value="UniProtKB-SubCell"/>
</dbReference>
<evidence type="ECO:0000313" key="5">
    <source>
        <dbReference type="EMBL" id="AOX15971.1"/>
    </source>
</evidence>
<feature type="binding site" evidence="4">
    <location>
        <position position="112"/>
    </location>
    <ligand>
        <name>[4Fe-4S] cluster</name>
        <dbReference type="ChEBI" id="CHEBI:49883"/>
    </ligand>
</feature>
<dbReference type="eggNOG" id="COG0175">
    <property type="taxonomic scope" value="Bacteria"/>
</dbReference>
<evidence type="ECO:0000256" key="4">
    <source>
        <dbReference type="HAMAP-Rule" id="MF_00063"/>
    </source>
</evidence>
<dbReference type="GO" id="GO:0004604">
    <property type="term" value="F:phosphoadenylyl-sulfate reductase (thioredoxin) activity"/>
    <property type="evidence" value="ECO:0007669"/>
    <property type="project" value="UniProtKB-UniRule"/>
</dbReference>
<proteinExistence type="inferred from homology"/>
<dbReference type="GO" id="GO:0019379">
    <property type="term" value="P:sulfate assimilation, phosphoadenylyl sulfate reduction by phosphoadenylyl-sulfate reductase (thioredoxin)"/>
    <property type="evidence" value="ECO:0007669"/>
    <property type="project" value="UniProtKB-UniRule"/>
</dbReference>
<keyword evidence="2 4" id="KW-0560">Oxidoreductase</keyword>
<dbReference type="RefSeq" id="WP_070401809.1">
    <property type="nucleotide sequence ID" value="NZ_BJVW01000004.1"/>
</dbReference>
<dbReference type="InterPro" id="IPR014729">
    <property type="entry name" value="Rossmann-like_a/b/a_fold"/>
</dbReference>
<evidence type="ECO:0000256" key="3">
    <source>
        <dbReference type="ARBA" id="ARBA00024327"/>
    </source>
</evidence>
<feature type="binding site" evidence="4">
    <location>
        <position position="194"/>
    </location>
    <ligand>
        <name>[4Fe-4S] cluster</name>
        <dbReference type="ChEBI" id="CHEBI:49883"/>
    </ligand>
</feature>
<keyword evidence="6" id="KW-1185">Reference proteome</keyword>
<dbReference type="Pfam" id="PF01507">
    <property type="entry name" value="PAPS_reduct"/>
    <property type="match status" value="1"/>
</dbReference>
<feature type="binding site" evidence="4">
    <location>
        <position position="197"/>
    </location>
    <ligand>
        <name>[4Fe-4S] cluster</name>
        <dbReference type="ChEBI" id="CHEBI:49883"/>
    </ligand>
</feature>
<comment type="function">
    <text evidence="4">Catalyzes the formation of sulfite from adenosine 5'-phosphosulfate (APS) using thioredoxin as an electron donor.</text>
</comment>
<dbReference type="STRING" id="153496.A0U89_01180"/>
<comment type="catalytic activity">
    <reaction evidence="4">
        <text>[thioredoxin]-disulfide + sulfite + AMP + 2 H(+) = adenosine 5'-phosphosulfate + [thioredoxin]-dithiol</text>
        <dbReference type="Rhea" id="RHEA:21976"/>
        <dbReference type="Rhea" id="RHEA-COMP:10698"/>
        <dbReference type="Rhea" id="RHEA-COMP:10700"/>
        <dbReference type="ChEBI" id="CHEBI:15378"/>
        <dbReference type="ChEBI" id="CHEBI:17359"/>
        <dbReference type="ChEBI" id="CHEBI:29950"/>
        <dbReference type="ChEBI" id="CHEBI:50058"/>
        <dbReference type="ChEBI" id="CHEBI:58243"/>
        <dbReference type="ChEBI" id="CHEBI:456215"/>
        <dbReference type="EC" id="1.8.4.10"/>
    </reaction>
</comment>
<evidence type="ECO:0000256" key="2">
    <source>
        <dbReference type="ARBA" id="ARBA00023002"/>
    </source>
</evidence>
<dbReference type="OrthoDB" id="9794018at2"/>
<organism evidence="5 6">
    <name type="scientific">Kozakia baliensis</name>
    <dbReference type="NCBI Taxonomy" id="153496"/>
    <lineage>
        <taxon>Bacteria</taxon>
        <taxon>Pseudomonadati</taxon>
        <taxon>Pseudomonadota</taxon>
        <taxon>Alphaproteobacteria</taxon>
        <taxon>Acetobacterales</taxon>
        <taxon>Acetobacteraceae</taxon>
        <taxon>Kozakia</taxon>
    </lineage>
</organism>
<dbReference type="PIRSF" id="PIRSF000857">
    <property type="entry name" value="PAPS_reductase"/>
    <property type="match status" value="1"/>
</dbReference>
<evidence type="ECO:0000256" key="1">
    <source>
        <dbReference type="ARBA" id="ARBA00009732"/>
    </source>
</evidence>
<dbReference type="GO" id="GO:0051539">
    <property type="term" value="F:4 iron, 4 sulfur cluster binding"/>
    <property type="evidence" value="ECO:0007669"/>
    <property type="project" value="UniProtKB-UniRule"/>
</dbReference>
<dbReference type="PANTHER" id="PTHR46509">
    <property type="entry name" value="PHOSPHOADENOSINE PHOSPHOSULFATE REDUCTASE"/>
    <property type="match status" value="1"/>
</dbReference>
<keyword evidence="4" id="KW-0963">Cytoplasm</keyword>
<dbReference type="KEGG" id="kba:A0U89_01180"/>
<comment type="pathway">
    <text evidence="3 4">Sulfur metabolism; hydrogen sulfide biosynthesis; sulfite from sulfate.</text>
</comment>
<comment type="subcellular location">
    <subcellularLocation>
        <location evidence="4">Cytoplasm</location>
    </subcellularLocation>
</comment>
<name>A0A1D8UQS1_9PROT</name>